<evidence type="ECO:0000256" key="3">
    <source>
        <dbReference type="ARBA" id="ARBA00022692"/>
    </source>
</evidence>
<dbReference type="Gene3D" id="3.30.70.960">
    <property type="entry name" value="SEA domain"/>
    <property type="match status" value="1"/>
</dbReference>
<dbReference type="SMART" id="SM00192">
    <property type="entry name" value="LDLa"/>
    <property type="match status" value="4"/>
</dbReference>
<dbReference type="SMART" id="SM00020">
    <property type="entry name" value="Tryp_SPc"/>
    <property type="match status" value="1"/>
</dbReference>
<evidence type="ECO:0000256" key="12">
    <source>
        <dbReference type="RuleBase" id="RU363034"/>
    </source>
</evidence>
<dbReference type="PROSITE" id="PS50240">
    <property type="entry name" value="TRYPSIN_DOM"/>
    <property type="match status" value="1"/>
</dbReference>
<evidence type="ECO:0000313" key="17">
    <source>
        <dbReference type="EMBL" id="PWA32507.1"/>
    </source>
</evidence>
<evidence type="ECO:0000256" key="9">
    <source>
        <dbReference type="ARBA" id="ARBA00023157"/>
    </source>
</evidence>
<evidence type="ECO:0000256" key="1">
    <source>
        <dbReference type="ARBA" id="ARBA00004606"/>
    </source>
</evidence>
<dbReference type="SMART" id="SM00042">
    <property type="entry name" value="CUB"/>
    <property type="match status" value="2"/>
</dbReference>
<dbReference type="FunFam" id="2.40.10.10:FF:000003">
    <property type="entry name" value="Transmembrane serine protease 3"/>
    <property type="match status" value="1"/>
</dbReference>
<feature type="domain" description="SEA" evidence="15">
    <location>
        <begin position="100"/>
        <end position="221"/>
    </location>
</feature>
<dbReference type="Pfam" id="PF00431">
    <property type="entry name" value="CUB"/>
    <property type="match status" value="3"/>
</dbReference>
<dbReference type="CDD" id="cd00112">
    <property type="entry name" value="LDLa"/>
    <property type="match status" value="4"/>
</dbReference>
<evidence type="ECO:0000256" key="7">
    <source>
        <dbReference type="ARBA" id="ARBA00022989"/>
    </source>
</evidence>
<feature type="disulfide bond" evidence="11">
    <location>
        <begin position="599"/>
        <end position="614"/>
    </location>
</feature>
<dbReference type="PROSITE" id="PS01180">
    <property type="entry name" value="CUB"/>
    <property type="match status" value="2"/>
</dbReference>
<keyword evidence="6" id="KW-0735">Signal-anchor</keyword>
<evidence type="ECO:0000256" key="5">
    <source>
        <dbReference type="ARBA" id="ARBA00022825"/>
    </source>
</evidence>
<dbReference type="AlphaFoldDB" id="A0A315WBR5"/>
<keyword evidence="8 13" id="KW-0472">Membrane</keyword>
<feature type="disulfide bond" evidence="11">
    <location>
        <begin position="528"/>
        <end position="543"/>
    </location>
</feature>
<evidence type="ECO:0000259" key="14">
    <source>
        <dbReference type="PROSITE" id="PS01180"/>
    </source>
</evidence>
<evidence type="ECO:0000259" key="16">
    <source>
        <dbReference type="PROSITE" id="PS50240"/>
    </source>
</evidence>
<dbReference type="Pfam" id="PF00089">
    <property type="entry name" value="Trypsin"/>
    <property type="match status" value="1"/>
</dbReference>
<evidence type="ECO:0000256" key="11">
    <source>
        <dbReference type="PROSITE-ProRule" id="PRU00124"/>
    </source>
</evidence>
<gene>
    <name evidence="17" type="ORF">CCH79_00019408</name>
</gene>
<dbReference type="CDD" id="cd00041">
    <property type="entry name" value="CUB"/>
    <property type="match status" value="2"/>
</dbReference>
<reference evidence="17 18" key="1">
    <citation type="journal article" date="2018" name="G3 (Bethesda)">
        <title>A High-Quality Reference Genome for the Invasive Mosquitofish Gambusia affinis Using a Chicago Library.</title>
        <authorList>
            <person name="Hoffberg S.L."/>
            <person name="Troendle N.J."/>
            <person name="Glenn T.C."/>
            <person name="Mahmud O."/>
            <person name="Louha S."/>
            <person name="Chalopin D."/>
            <person name="Bennetzen J.L."/>
            <person name="Mauricio R."/>
        </authorList>
    </citation>
    <scope>NUCLEOTIDE SEQUENCE [LARGE SCALE GENOMIC DNA]</scope>
    <source>
        <strain evidence="17">NE01/NJP1002.9</strain>
        <tissue evidence="17">Muscle</tissue>
    </source>
</reference>
<evidence type="ECO:0000256" key="8">
    <source>
        <dbReference type="ARBA" id="ARBA00023136"/>
    </source>
</evidence>
<dbReference type="SUPFAM" id="SSF50494">
    <property type="entry name" value="Trypsin-like serine proteases"/>
    <property type="match status" value="1"/>
</dbReference>
<dbReference type="InterPro" id="IPR000082">
    <property type="entry name" value="SEA_dom"/>
</dbReference>
<dbReference type="InterPro" id="IPR001254">
    <property type="entry name" value="Trypsin_dom"/>
</dbReference>
<dbReference type="InterPro" id="IPR009003">
    <property type="entry name" value="Peptidase_S1_PA"/>
</dbReference>
<dbReference type="GO" id="GO:0006508">
    <property type="term" value="P:proteolysis"/>
    <property type="evidence" value="ECO:0007669"/>
    <property type="project" value="UniProtKB-KW"/>
</dbReference>
<keyword evidence="9 11" id="KW-1015">Disulfide bond</keyword>
<feature type="disulfide bond" evidence="11">
    <location>
        <begin position="553"/>
        <end position="571"/>
    </location>
</feature>
<evidence type="ECO:0000256" key="6">
    <source>
        <dbReference type="ARBA" id="ARBA00022968"/>
    </source>
</evidence>
<feature type="disulfide bond" evidence="11">
    <location>
        <begin position="642"/>
        <end position="657"/>
    </location>
</feature>
<dbReference type="Pfam" id="PF00057">
    <property type="entry name" value="Ldl_recept_a"/>
    <property type="match status" value="3"/>
</dbReference>
<dbReference type="Gene3D" id="2.60.120.290">
    <property type="entry name" value="Spermadhesin, CUB domain"/>
    <property type="match status" value="2"/>
</dbReference>
<feature type="domain" description="CUB" evidence="14">
    <location>
        <begin position="355"/>
        <end position="493"/>
    </location>
</feature>
<dbReference type="PROSITE" id="PS50068">
    <property type="entry name" value="LDLRA_2"/>
    <property type="match status" value="4"/>
</dbReference>
<evidence type="ECO:0000256" key="2">
    <source>
        <dbReference type="ARBA" id="ARBA00022670"/>
    </source>
</evidence>
<feature type="disulfide bond" evidence="11">
    <location>
        <begin position="516"/>
        <end position="534"/>
    </location>
</feature>
<feature type="disulfide bond" evidence="11">
    <location>
        <begin position="622"/>
        <end position="634"/>
    </location>
</feature>
<keyword evidence="4 12" id="KW-0378">Hydrolase</keyword>
<dbReference type="PANTHER" id="PTHR24252:SF17">
    <property type="entry name" value="SUPPRESSOR OF TUMORIGENICITY 14 PROTEIN HOMOLOG-RELATED"/>
    <property type="match status" value="1"/>
</dbReference>
<dbReference type="PANTHER" id="PTHR24252">
    <property type="entry name" value="ACROSIN-RELATED"/>
    <property type="match status" value="1"/>
</dbReference>
<dbReference type="Proteomes" id="UP000250572">
    <property type="component" value="Unassembled WGS sequence"/>
</dbReference>
<keyword evidence="3 13" id="KW-0812">Transmembrane</keyword>
<dbReference type="InterPro" id="IPR033116">
    <property type="entry name" value="TRYPSIN_SER"/>
</dbReference>
<dbReference type="InterPro" id="IPR000859">
    <property type="entry name" value="CUB_dom"/>
</dbReference>
<evidence type="ECO:0008006" key="19">
    <source>
        <dbReference type="Google" id="ProtNLM"/>
    </source>
</evidence>
<feature type="domain" description="Peptidase S1" evidence="16">
    <location>
        <begin position="670"/>
        <end position="907"/>
    </location>
</feature>
<comment type="caution">
    <text evidence="11">Lacks conserved residue(s) required for the propagation of feature annotation.</text>
</comment>
<evidence type="ECO:0000259" key="15">
    <source>
        <dbReference type="PROSITE" id="PS50024"/>
    </source>
</evidence>
<evidence type="ECO:0000256" key="4">
    <source>
        <dbReference type="ARBA" id="ARBA00022801"/>
    </source>
</evidence>
<dbReference type="GO" id="GO:0004252">
    <property type="term" value="F:serine-type endopeptidase activity"/>
    <property type="evidence" value="ECO:0007669"/>
    <property type="project" value="InterPro"/>
</dbReference>
<dbReference type="PROSITE" id="PS00134">
    <property type="entry name" value="TRYPSIN_HIS"/>
    <property type="match status" value="1"/>
</dbReference>
<dbReference type="InterPro" id="IPR036364">
    <property type="entry name" value="SEA_dom_sf"/>
</dbReference>
<feature type="disulfide bond" evidence="11">
    <location>
        <begin position="580"/>
        <end position="592"/>
    </location>
</feature>
<name>A0A315WBR5_GAMAF</name>
<dbReference type="PROSITE" id="PS00135">
    <property type="entry name" value="TRYPSIN_SER"/>
    <property type="match status" value="1"/>
</dbReference>
<dbReference type="SUPFAM" id="SSF57424">
    <property type="entry name" value="LDL receptor-like module"/>
    <property type="match status" value="4"/>
</dbReference>
<proteinExistence type="predicted"/>
<comment type="caution">
    <text evidence="17">The sequence shown here is derived from an EMBL/GenBank/DDBJ whole genome shotgun (WGS) entry which is preliminary data.</text>
</comment>
<feature type="transmembrane region" description="Helical" evidence="13">
    <location>
        <begin position="69"/>
        <end position="92"/>
    </location>
</feature>
<keyword evidence="18" id="KW-1185">Reference proteome</keyword>
<dbReference type="EMBL" id="NHOQ01000166">
    <property type="protein sequence ID" value="PWA32507.1"/>
    <property type="molecule type" value="Genomic_DNA"/>
</dbReference>
<dbReference type="PRINTS" id="PR00261">
    <property type="entry name" value="LDLRECEPTOR"/>
</dbReference>
<keyword evidence="5 12" id="KW-0720">Serine protease</keyword>
<evidence type="ECO:0000313" key="18">
    <source>
        <dbReference type="Proteomes" id="UP000250572"/>
    </source>
</evidence>
<dbReference type="Pfam" id="PF01390">
    <property type="entry name" value="SEA"/>
    <property type="match status" value="1"/>
</dbReference>
<dbReference type="Gene3D" id="4.10.400.10">
    <property type="entry name" value="Low-density Lipoprotein Receptor"/>
    <property type="match status" value="4"/>
</dbReference>
<feature type="disulfide bond" evidence="11">
    <location>
        <begin position="587"/>
        <end position="605"/>
    </location>
</feature>
<dbReference type="InterPro" id="IPR036055">
    <property type="entry name" value="LDL_receptor-like_sf"/>
</dbReference>
<feature type="non-terminal residue" evidence="17">
    <location>
        <position position="908"/>
    </location>
</feature>
<feature type="domain" description="CUB" evidence="14">
    <location>
        <begin position="242"/>
        <end position="346"/>
    </location>
</feature>
<dbReference type="SUPFAM" id="SSF49854">
    <property type="entry name" value="Spermadhesin, CUB domain"/>
    <property type="match status" value="2"/>
</dbReference>
<keyword evidence="7 13" id="KW-1133">Transmembrane helix</keyword>
<evidence type="ECO:0000256" key="10">
    <source>
        <dbReference type="ARBA" id="ARBA00023180"/>
    </source>
</evidence>
<dbReference type="Gene3D" id="2.40.10.10">
    <property type="entry name" value="Trypsin-like serine proteases"/>
    <property type="match status" value="2"/>
</dbReference>
<dbReference type="InterPro" id="IPR002172">
    <property type="entry name" value="LDrepeatLR_classA_rpt"/>
</dbReference>
<feature type="disulfide bond" evidence="11">
    <location>
        <begin position="565"/>
        <end position="580"/>
    </location>
</feature>
<dbReference type="STRING" id="33528.ENSGAFP00000028994"/>
<dbReference type="InterPro" id="IPR043504">
    <property type="entry name" value="Peptidase_S1_PA_chymotrypsin"/>
</dbReference>
<dbReference type="SUPFAM" id="SSF82671">
    <property type="entry name" value="SEA domain"/>
    <property type="match status" value="1"/>
</dbReference>
<evidence type="ECO:0000256" key="13">
    <source>
        <dbReference type="SAM" id="Phobius"/>
    </source>
</evidence>
<keyword evidence="10" id="KW-0325">Glycoprotein</keyword>
<dbReference type="CDD" id="cd00190">
    <property type="entry name" value="Tryp_SPc"/>
    <property type="match status" value="1"/>
</dbReference>
<dbReference type="InterPro" id="IPR035914">
    <property type="entry name" value="Sperma_CUB_dom_sf"/>
</dbReference>
<dbReference type="InterPro" id="IPR018114">
    <property type="entry name" value="TRYPSIN_HIS"/>
</dbReference>
<accession>A0A315WBR5</accession>
<dbReference type="PROSITE" id="PS50024">
    <property type="entry name" value="SEA"/>
    <property type="match status" value="1"/>
</dbReference>
<protein>
    <recommendedName>
        <fullName evidence="19">Suppressor of tumorigenicity 14 protein homolog</fullName>
    </recommendedName>
</protein>
<sequence>MADPMESGIQYLPKLMGCLSFGLRLCGTKCPVSAEVSSVGKLKDKEYESLQFLPTADSKKLDKGPGKTGAVIGVVIFAAVIALMTGLLVWHFHFRKDEYTNRIYIGSMKIENQVFDNAYENSNTREFKALDEKVQQELKIIYSNDPKLKKYYVNSKVNAFSEGVIAYYTSEFKVPVGQEKSVDDAIAGLNQQSSRGFAMKSRSNLQVTDMKTSVIDSRMSPTSFKKQTKLKIHTRPKEVVKISTKGFPNDAYEPNTFTQWELRGDEGSILKLDFDTMYLEENCSNDFVKIYDSLVPIENRALEELCEHYPPSEPLTFYSSGNVMLVTMGTNEELDFPGFRASVSQVEPATLRQTCGTKLTGSTGTFSTPNFPNYYPPNIVCDWEIEASFPHEQSIQSFNIPVFLCAYLSVFLKVPINKVVKVTFKKLLLAEPGQENGKNCYKDYVMIDRNKKLCGDHKRGSLVEISTTNKMSLHFRSDHSYVDRGFQAVYEAIDPMCHLFVTLTVSSTACPGRFRCKNDQCIFQNLTCDGWNDCGDLSDEKNCKCKGDTLLTCGNGLCKPMFWKCDGIDDCGDGTDERTCDTAHFTCKNKKCVSEKKLCDGSDDCGDNSDELNCQKNSEIQCTETTYKCKNGKCIDKVNPKCDGTSDCEDGSDEENCACGKKQLRSSTRIVGGQDAALGEFPWQVSLHYHPYGHVCGASIISKTWLVTAAHCVQNDNNNRFGEPAKWEVYLGLHDQRKIESYVVKRKLKQIISHPYYNPNTFDNDIALMELDTPIEYSDYIQPICLPTSDYKVPAGQNVWITGWGATREGGTAAKILQKASVRIINYNECNKLMGYRLTSRMLCAGVLTGGVDACQGDSGGPLSSPEGECMFLAGVVSWGDGCARRNKPGIYSTVTEFLGWIKEKTGV</sequence>
<organism evidence="17 18">
    <name type="scientific">Gambusia affinis</name>
    <name type="common">Western mosquitofish</name>
    <name type="synonym">Heterandria affinis</name>
    <dbReference type="NCBI Taxonomy" id="33528"/>
    <lineage>
        <taxon>Eukaryota</taxon>
        <taxon>Metazoa</taxon>
        <taxon>Chordata</taxon>
        <taxon>Craniata</taxon>
        <taxon>Vertebrata</taxon>
        <taxon>Euteleostomi</taxon>
        <taxon>Actinopterygii</taxon>
        <taxon>Neopterygii</taxon>
        <taxon>Teleostei</taxon>
        <taxon>Neoteleostei</taxon>
        <taxon>Acanthomorphata</taxon>
        <taxon>Ovalentaria</taxon>
        <taxon>Atherinomorphae</taxon>
        <taxon>Cyprinodontiformes</taxon>
        <taxon>Poeciliidae</taxon>
        <taxon>Poeciliinae</taxon>
        <taxon>Gambusia</taxon>
    </lineage>
</organism>
<keyword evidence="2 12" id="KW-0645">Protease</keyword>
<dbReference type="GO" id="GO:0016020">
    <property type="term" value="C:membrane"/>
    <property type="evidence" value="ECO:0007669"/>
    <property type="project" value="UniProtKB-SubCell"/>
</dbReference>
<dbReference type="FunFam" id="4.10.400.10:FF:000065">
    <property type="entry name" value="Transmembrane protease serine 7"/>
    <property type="match status" value="1"/>
</dbReference>
<comment type="subcellular location">
    <subcellularLocation>
        <location evidence="1">Membrane</location>
        <topology evidence="1">Single-pass type II membrane protein</topology>
    </subcellularLocation>
</comment>